<proteinExistence type="predicted"/>
<accession>A0AAV7X566</accession>
<dbReference type="AlphaFoldDB" id="A0AAV7X566"/>
<sequence length="136" mass="15441">MALFDNGVAVDEKRRMVAALRRGTDRSPPSPRAEVQLDDTVLDLKLSDFCSKQSLRFFSATGISTDFLKKDPEHWKSDSDYLYGLNIVTHFKIVNDCAERGVALITRYLKGNTLTVDEEQRQLLLLVVANQHKLRS</sequence>
<gene>
    <name evidence="1" type="ORF">ONE63_011586</name>
</gene>
<reference evidence="1" key="1">
    <citation type="submission" date="2022-12" db="EMBL/GenBank/DDBJ databases">
        <title>Chromosome-level genome assembly of the bean flower thrips Megalurothrips usitatus.</title>
        <authorList>
            <person name="Ma L."/>
            <person name="Liu Q."/>
            <person name="Li H."/>
            <person name="Cai W."/>
        </authorList>
    </citation>
    <scope>NUCLEOTIDE SEQUENCE</scope>
    <source>
        <strain evidence="1">Cailab_2022a</strain>
    </source>
</reference>
<name>A0AAV7X566_9NEOP</name>
<dbReference type="PANTHER" id="PTHR46113">
    <property type="entry name" value="SNAC DOMAIN-CONTAINING PROTEIN"/>
    <property type="match status" value="1"/>
</dbReference>
<organism evidence="1 2">
    <name type="scientific">Megalurothrips usitatus</name>
    <name type="common">bean blossom thrips</name>
    <dbReference type="NCBI Taxonomy" id="439358"/>
    <lineage>
        <taxon>Eukaryota</taxon>
        <taxon>Metazoa</taxon>
        <taxon>Ecdysozoa</taxon>
        <taxon>Arthropoda</taxon>
        <taxon>Hexapoda</taxon>
        <taxon>Insecta</taxon>
        <taxon>Pterygota</taxon>
        <taxon>Neoptera</taxon>
        <taxon>Paraneoptera</taxon>
        <taxon>Thysanoptera</taxon>
        <taxon>Terebrantia</taxon>
        <taxon>Thripoidea</taxon>
        <taxon>Thripidae</taxon>
        <taxon>Megalurothrips</taxon>
    </lineage>
</organism>
<comment type="caution">
    <text evidence="1">The sequence shown here is derived from an EMBL/GenBank/DDBJ whole genome shotgun (WGS) entry which is preliminary data.</text>
</comment>
<protein>
    <submittedName>
        <fullName evidence="1">Uncharacterized protein</fullName>
    </submittedName>
</protein>
<dbReference type="EMBL" id="JAPTSV010000888">
    <property type="protein sequence ID" value="KAJ1518811.1"/>
    <property type="molecule type" value="Genomic_DNA"/>
</dbReference>
<keyword evidence="2" id="KW-1185">Reference proteome</keyword>
<evidence type="ECO:0000313" key="2">
    <source>
        <dbReference type="Proteomes" id="UP001075354"/>
    </source>
</evidence>
<dbReference type="PANTHER" id="PTHR46113:SF1">
    <property type="entry name" value="PEPTIDASE M17 LEUCYL AMINOPEPTIDASE N-TERMINAL DOMAIN-CONTAINING PROTEIN"/>
    <property type="match status" value="1"/>
</dbReference>
<evidence type="ECO:0000313" key="1">
    <source>
        <dbReference type="EMBL" id="KAJ1518811.1"/>
    </source>
</evidence>
<dbReference type="Proteomes" id="UP001075354">
    <property type="component" value="Unassembled WGS sequence"/>
</dbReference>